<dbReference type="EMBL" id="JPEO01000004">
    <property type="protein sequence ID" value="KFZ37903.1"/>
    <property type="molecule type" value="Genomic_DNA"/>
</dbReference>
<dbReference type="GO" id="GO:0000160">
    <property type="term" value="P:phosphorelay signal transduction system"/>
    <property type="evidence" value="ECO:0007669"/>
    <property type="project" value="InterPro"/>
</dbReference>
<comment type="catalytic activity">
    <reaction evidence="3">
        <text>2 GTP = 3',3'-c-di-GMP + 2 diphosphate</text>
        <dbReference type="Rhea" id="RHEA:24898"/>
        <dbReference type="ChEBI" id="CHEBI:33019"/>
        <dbReference type="ChEBI" id="CHEBI:37565"/>
        <dbReference type="ChEBI" id="CHEBI:58805"/>
        <dbReference type="EC" id="2.7.7.65"/>
    </reaction>
</comment>
<name>A0A094LRV5_9GAMM</name>
<feature type="domain" description="GGDEF" evidence="6">
    <location>
        <begin position="171"/>
        <end position="308"/>
    </location>
</feature>
<dbReference type="eggNOG" id="COG3706">
    <property type="taxonomic scope" value="Bacteria"/>
</dbReference>
<dbReference type="InterPro" id="IPR011006">
    <property type="entry name" value="CheY-like_superfamily"/>
</dbReference>
<dbReference type="FunFam" id="3.30.70.270:FF:000001">
    <property type="entry name" value="Diguanylate cyclase domain protein"/>
    <property type="match status" value="1"/>
</dbReference>
<dbReference type="PROSITE" id="PS50887">
    <property type="entry name" value="GGDEF"/>
    <property type="match status" value="1"/>
</dbReference>
<dbReference type="SUPFAM" id="SSF52172">
    <property type="entry name" value="CheY-like"/>
    <property type="match status" value="1"/>
</dbReference>
<dbReference type="Gene3D" id="3.30.70.270">
    <property type="match status" value="1"/>
</dbReference>
<dbReference type="PANTHER" id="PTHR45138">
    <property type="entry name" value="REGULATORY COMPONENTS OF SENSORY TRANSDUCTION SYSTEM"/>
    <property type="match status" value="1"/>
</dbReference>
<dbReference type="GO" id="GO:1902201">
    <property type="term" value="P:negative regulation of bacterial-type flagellum-dependent cell motility"/>
    <property type="evidence" value="ECO:0007669"/>
    <property type="project" value="TreeGrafter"/>
</dbReference>
<accession>A0A094LRV5</accession>
<dbReference type="GO" id="GO:0043709">
    <property type="term" value="P:cell adhesion involved in single-species biofilm formation"/>
    <property type="evidence" value="ECO:0007669"/>
    <property type="project" value="TreeGrafter"/>
</dbReference>
<dbReference type="SMART" id="SM00448">
    <property type="entry name" value="REC"/>
    <property type="match status" value="1"/>
</dbReference>
<gene>
    <name evidence="7" type="ORF">HR45_08665</name>
</gene>
<dbReference type="SUPFAM" id="SSF55073">
    <property type="entry name" value="Nucleotide cyclase"/>
    <property type="match status" value="1"/>
</dbReference>
<proteinExistence type="predicted"/>
<protein>
    <recommendedName>
        <fullName evidence="2">diguanylate cyclase</fullName>
        <ecNumber evidence="2">2.7.7.65</ecNumber>
    </recommendedName>
</protein>
<evidence type="ECO:0000259" key="6">
    <source>
        <dbReference type="PROSITE" id="PS50887"/>
    </source>
</evidence>
<feature type="domain" description="Response regulatory" evidence="5">
    <location>
        <begin position="13"/>
        <end position="128"/>
    </location>
</feature>
<dbReference type="SMART" id="SM00267">
    <property type="entry name" value="GGDEF"/>
    <property type="match status" value="1"/>
</dbReference>
<reference evidence="7 8" key="1">
    <citation type="submission" date="2014-06" db="EMBL/GenBank/DDBJ databases">
        <title>Shewanella sp. YQH10.</title>
        <authorList>
            <person name="Liu Y."/>
            <person name="Zeng R."/>
        </authorList>
    </citation>
    <scope>NUCLEOTIDE SEQUENCE [LARGE SCALE GENOMIC DNA]</scope>
    <source>
        <strain evidence="7 8">YQH10</strain>
    </source>
</reference>
<dbReference type="InterPro" id="IPR000160">
    <property type="entry name" value="GGDEF_dom"/>
</dbReference>
<dbReference type="NCBIfam" id="TIGR00254">
    <property type="entry name" value="GGDEF"/>
    <property type="match status" value="1"/>
</dbReference>
<dbReference type="InterPro" id="IPR050469">
    <property type="entry name" value="Diguanylate_Cyclase"/>
</dbReference>
<evidence type="ECO:0000313" key="8">
    <source>
        <dbReference type="Proteomes" id="UP000029264"/>
    </source>
</evidence>
<evidence type="ECO:0000259" key="5">
    <source>
        <dbReference type="PROSITE" id="PS50110"/>
    </source>
</evidence>
<sequence>MVKQYFRDGLRPVLLVVDDQPINIRALNEVFKDDFEVLMATNGASAIKKAKEYRPDVILLDIVMPDLDGYQVCKALTNDEATQDIPVIFVTAEDDSKVEAKGFAVGAVDFITKPFHPLIVKARVMTHLTLKLQMDWMRNMALRDGLTGLFNRRRFDEALENLWRLCQREQRPLSLLMIDVDFFKRFNDNYGHIVGDDCLKQVAQALLQACKRPGDLCCRYGGEEFACLLPFTDSEGAQACADEVLRQVQQLQIPHETSDAAKVVTVSIGISSIDASAPNSPSQLLLHADEALYQSKQNGRHRASLYRAEAAAE</sequence>
<dbReference type="InterPro" id="IPR029787">
    <property type="entry name" value="Nucleotide_cyclase"/>
</dbReference>
<dbReference type="GO" id="GO:0052621">
    <property type="term" value="F:diguanylate cyclase activity"/>
    <property type="evidence" value="ECO:0007669"/>
    <property type="project" value="UniProtKB-EC"/>
</dbReference>
<dbReference type="PANTHER" id="PTHR45138:SF9">
    <property type="entry name" value="DIGUANYLATE CYCLASE DGCM-RELATED"/>
    <property type="match status" value="1"/>
</dbReference>
<dbReference type="InterPro" id="IPR043128">
    <property type="entry name" value="Rev_trsase/Diguanyl_cyclase"/>
</dbReference>
<evidence type="ECO:0000256" key="1">
    <source>
        <dbReference type="ARBA" id="ARBA00001946"/>
    </source>
</evidence>
<evidence type="ECO:0000256" key="4">
    <source>
        <dbReference type="PROSITE-ProRule" id="PRU00169"/>
    </source>
</evidence>
<organism evidence="7 8">
    <name type="scientific">Shewanella mangrovi</name>
    <dbReference type="NCBI Taxonomy" id="1515746"/>
    <lineage>
        <taxon>Bacteria</taxon>
        <taxon>Pseudomonadati</taxon>
        <taxon>Pseudomonadota</taxon>
        <taxon>Gammaproteobacteria</taxon>
        <taxon>Alteromonadales</taxon>
        <taxon>Shewanellaceae</taxon>
        <taxon>Shewanella</taxon>
    </lineage>
</organism>
<dbReference type="Proteomes" id="UP000029264">
    <property type="component" value="Unassembled WGS sequence"/>
</dbReference>
<comment type="cofactor">
    <cofactor evidence="1">
        <name>Mg(2+)</name>
        <dbReference type="ChEBI" id="CHEBI:18420"/>
    </cofactor>
</comment>
<keyword evidence="8" id="KW-1185">Reference proteome</keyword>
<dbReference type="AlphaFoldDB" id="A0A094LRV5"/>
<dbReference type="CDD" id="cd01949">
    <property type="entry name" value="GGDEF"/>
    <property type="match status" value="1"/>
</dbReference>
<dbReference type="EC" id="2.7.7.65" evidence="2"/>
<dbReference type="GO" id="GO:0005886">
    <property type="term" value="C:plasma membrane"/>
    <property type="evidence" value="ECO:0007669"/>
    <property type="project" value="TreeGrafter"/>
</dbReference>
<dbReference type="Pfam" id="PF00990">
    <property type="entry name" value="GGDEF"/>
    <property type="match status" value="1"/>
</dbReference>
<keyword evidence="4" id="KW-0597">Phosphoprotein</keyword>
<dbReference type="Gene3D" id="3.40.50.2300">
    <property type="match status" value="1"/>
</dbReference>
<feature type="modified residue" description="4-aspartylphosphate" evidence="4">
    <location>
        <position position="61"/>
    </location>
</feature>
<dbReference type="PROSITE" id="PS50110">
    <property type="entry name" value="RESPONSE_REGULATORY"/>
    <property type="match status" value="1"/>
</dbReference>
<comment type="caution">
    <text evidence="7">The sequence shown here is derived from an EMBL/GenBank/DDBJ whole genome shotgun (WGS) entry which is preliminary data.</text>
</comment>
<evidence type="ECO:0000256" key="3">
    <source>
        <dbReference type="ARBA" id="ARBA00034247"/>
    </source>
</evidence>
<dbReference type="Pfam" id="PF00072">
    <property type="entry name" value="Response_reg"/>
    <property type="match status" value="1"/>
</dbReference>
<dbReference type="InterPro" id="IPR001789">
    <property type="entry name" value="Sig_transdc_resp-reg_receiver"/>
</dbReference>
<evidence type="ECO:0000313" key="7">
    <source>
        <dbReference type="EMBL" id="KFZ37903.1"/>
    </source>
</evidence>
<evidence type="ECO:0000256" key="2">
    <source>
        <dbReference type="ARBA" id="ARBA00012528"/>
    </source>
</evidence>
<dbReference type="STRING" id="1515746.HR45_08665"/>